<sequence>MEDTQVAYSTPSNIKFVWALLGGTIISARHCHKFFCYVRDAVAREEPPYIYISTTDSHPNHHLGKPPIPGRSLPIITGAGQPSNSKDCRQGPTTLTQSPVPPSGKPPTPGRSLPTILEVGILLDVCHLVINK</sequence>
<evidence type="ECO:0000313" key="3">
    <source>
        <dbReference type="Proteomes" id="UP000324222"/>
    </source>
</evidence>
<feature type="compositionally biased region" description="Polar residues" evidence="1">
    <location>
        <begin position="80"/>
        <end position="97"/>
    </location>
</feature>
<feature type="compositionally biased region" description="Pro residues" evidence="1">
    <location>
        <begin position="99"/>
        <end position="109"/>
    </location>
</feature>
<protein>
    <submittedName>
        <fullName evidence="2">Uncharacterized protein</fullName>
    </submittedName>
</protein>
<gene>
    <name evidence="2" type="ORF">E2C01_054583</name>
</gene>
<dbReference type="EMBL" id="VSRR010017635">
    <property type="protein sequence ID" value="MPC60534.1"/>
    <property type="molecule type" value="Genomic_DNA"/>
</dbReference>
<evidence type="ECO:0000256" key="1">
    <source>
        <dbReference type="SAM" id="MobiDB-lite"/>
    </source>
</evidence>
<evidence type="ECO:0000313" key="2">
    <source>
        <dbReference type="EMBL" id="MPC60534.1"/>
    </source>
</evidence>
<dbReference type="AlphaFoldDB" id="A0A5B7GVE9"/>
<organism evidence="2 3">
    <name type="scientific">Portunus trituberculatus</name>
    <name type="common">Swimming crab</name>
    <name type="synonym">Neptunus trituberculatus</name>
    <dbReference type="NCBI Taxonomy" id="210409"/>
    <lineage>
        <taxon>Eukaryota</taxon>
        <taxon>Metazoa</taxon>
        <taxon>Ecdysozoa</taxon>
        <taxon>Arthropoda</taxon>
        <taxon>Crustacea</taxon>
        <taxon>Multicrustacea</taxon>
        <taxon>Malacostraca</taxon>
        <taxon>Eumalacostraca</taxon>
        <taxon>Eucarida</taxon>
        <taxon>Decapoda</taxon>
        <taxon>Pleocyemata</taxon>
        <taxon>Brachyura</taxon>
        <taxon>Eubrachyura</taxon>
        <taxon>Portunoidea</taxon>
        <taxon>Portunidae</taxon>
        <taxon>Portuninae</taxon>
        <taxon>Portunus</taxon>
    </lineage>
</organism>
<name>A0A5B7GVE9_PORTR</name>
<dbReference type="Proteomes" id="UP000324222">
    <property type="component" value="Unassembled WGS sequence"/>
</dbReference>
<feature type="region of interest" description="Disordered" evidence="1">
    <location>
        <begin position="53"/>
        <end position="111"/>
    </location>
</feature>
<comment type="caution">
    <text evidence="2">The sequence shown here is derived from an EMBL/GenBank/DDBJ whole genome shotgun (WGS) entry which is preliminary data.</text>
</comment>
<proteinExistence type="predicted"/>
<keyword evidence="3" id="KW-1185">Reference proteome</keyword>
<accession>A0A5B7GVE9</accession>
<reference evidence="2 3" key="1">
    <citation type="submission" date="2019-05" db="EMBL/GenBank/DDBJ databases">
        <title>Another draft genome of Portunus trituberculatus and its Hox gene families provides insights of decapod evolution.</title>
        <authorList>
            <person name="Jeong J.-H."/>
            <person name="Song I."/>
            <person name="Kim S."/>
            <person name="Choi T."/>
            <person name="Kim D."/>
            <person name="Ryu S."/>
            <person name="Kim W."/>
        </authorList>
    </citation>
    <scope>NUCLEOTIDE SEQUENCE [LARGE SCALE GENOMIC DNA]</scope>
    <source>
        <tissue evidence="2">Muscle</tissue>
    </source>
</reference>